<name>A0A317EFE6_9PROT</name>
<dbReference type="Proteomes" id="UP000246077">
    <property type="component" value="Unassembled WGS sequence"/>
</dbReference>
<dbReference type="Gene3D" id="3.10.20.580">
    <property type="match status" value="1"/>
</dbReference>
<dbReference type="Pfam" id="PF17770">
    <property type="entry name" value="RNase_J_C"/>
    <property type="match status" value="1"/>
</dbReference>
<dbReference type="InterPro" id="IPR036866">
    <property type="entry name" value="RibonucZ/Hydroxyglut_hydro"/>
</dbReference>
<dbReference type="OrthoDB" id="9770211at2"/>
<dbReference type="CDD" id="cd07714">
    <property type="entry name" value="RNaseJ_MBL-fold"/>
    <property type="match status" value="1"/>
</dbReference>
<gene>
    <name evidence="8" type="ORF">DKG75_04635</name>
</gene>
<evidence type="ECO:0000256" key="1">
    <source>
        <dbReference type="ARBA" id="ARBA00022722"/>
    </source>
</evidence>
<dbReference type="GO" id="GO:0046872">
    <property type="term" value="F:metal ion binding"/>
    <property type="evidence" value="ECO:0007669"/>
    <property type="project" value="UniProtKB-KW"/>
</dbReference>
<sequence length="529" mass="56622">MNLNLYGHAGKWLMLDLGVTFADERLPGIDLVLPDPAFIEERREDLIALVLTHAHEDHIGAVPYLWDRLRCPIYATPFTAALVRRKLKEVGLEREAELNILPMNGRVELGPFACELVTLTHSIPEPNAVAITTSLGTVLHTGDWKLDPEPLVGPTADARRLEELGTGGVLAMVCDSTNVFSPGTSGSEAAVRDSLIEMIRPLTGRVAVTTFASNVARIASIGVAAAAADRHLVLVGRSMHRVVEAAKETGYLLDLPPVLDEDEAGYLPKDKVLYLCTGSQGEPRGATARIARGEHRHIALGQGDTAIFSSKIIPGNELALGEVHNLLARAGVRVITEKGNFIHVSGHPNRDELAEMYGWVRPEIAVPVHGEARHLVEHAAFARSLQVRHAPVIANGDVLRLAPGEPQIIGEVESGRLAIDGEIIVAIDDPAIVARRKISFAGHVVVTLVLDAKGKPAADPEVVLAGLAEDEEADLAEEIAEAVAAALPRGKGADADTMAEAARMAARKAAHRLTGRKPVTDVQVIRLRG</sequence>
<keyword evidence="9" id="KW-1185">Reference proteome</keyword>
<keyword evidence="4" id="KW-0862">Zinc</keyword>
<dbReference type="Pfam" id="PF00753">
    <property type="entry name" value="Lactamase_B"/>
    <property type="match status" value="1"/>
</dbReference>
<dbReference type="InterPro" id="IPR041636">
    <property type="entry name" value="RNase_J_C"/>
</dbReference>
<evidence type="ECO:0000256" key="6">
    <source>
        <dbReference type="ARBA" id="ARBA00022884"/>
    </source>
</evidence>
<evidence type="ECO:0000256" key="2">
    <source>
        <dbReference type="ARBA" id="ARBA00022723"/>
    </source>
</evidence>
<evidence type="ECO:0000256" key="4">
    <source>
        <dbReference type="ARBA" id="ARBA00022833"/>
    </source>
</evidence>
<dbReference type="SUPFAM" id="SSF56281">
    <property type="entry name" value="Metallo-hydrolase/oxidoreductase"/>
    <property type="match status" value="1"/>
</dbReference>
<organism evidence="8 9">
    <name type="scientific">Zavarzinia compransoris</name>
    <dbReference type="NCBI Taxonomy" id="1264899"/>
    <lineage>
        <taxon>Bacteria</taxon>
        <taxon>Pseudomonadati</taxon>
        <taxon>Pseudomonadota</taxon>
        <taxon>Alphaproteobacteria</taxon>
        <taxon>Rhodospirillales</taxon>
        <taxon>Zavarziniaceae</taxon>
        <taxon>Zavarzinia</taxon>
    </lineage>
</organism>
<feature type="domain" description="Metallo-beta-lactamase" evidence="7">
    <location>
        <begin position="1"/>
        <end position="195"/>
    </location>
</feature>
<evidence type="ECO:0000313" key="8">
    <source>
        <dbReference type="EMBL" id="PWR24113.1"/>
    </source>
</evidence>
<evidence type="ECO:0000256" key="5">
    <source>
        <dbReference type="ARBA" id="ARBA00022839"/>
    </source>
</evidence>
<dbReference type="Gene3D" id="3.60.15.10">
    <property type="entry name" value="Ribonuclease Z/Hydroxyacylglutathione hydrolase-like"/>
    <property type="match status" value="1"/>
</dbReference>
<keyword evidence="6" id="KW-0694">RNA-binding</keyword>
<dbReference type="Pfam" id="PF07521">
    <property type="entry name" value="RMMBL"/>
    <property type="match status" value="1"/>
</dbReference>
<dbReference type="Gene3D" id="3.40.50.10710">
    <property type="entry name" value="Metallo-hydrolase/oxidoreductase"/>
    <property type="match status" value="1"/>
</dbReference>
<dbReference type="InterPro" id="IPR001279">
    <property type="entry name" value="Metallo-B-lactamas"/>
</dbReference>
<dbReference type="SMART" id="SM00849">
    <property type="entry name" value="Lactamase_B"/>
    <property type="match status" value="1"/>
</dbReference>
<keyword evidence="2" id="KW-0479">Metal-binding</keyword>
<dbReference type="InterPro" id="IPR055132">
    <property type="entry name" value="RNase_J_b_CASP"/>
</dbReference>
<protein>
    <submittedName>
        <fullName evidence="8">MBL fold metallo-hydrolase</fullName>
    </submittedName>
</protein>
<dbReference type="InterPro" id="IPR011108">
    <property type="entry name" value="RMMBL"/>
</dbReference>
<proteinExistence type="predicted"/>
<keyword evidence="5" id="KW-0269">Exonuclease</keyword>
<dbReference type="AlphaFoldDB" id="A0A317EFE6"/>
<keyword evidence="1" id="KW-0540">Nuclease</keyword>
<dbReference type="PANTHER" id="PTHR43694">
    <property type="entry name" value="RIBONUCLEASE J"/>
    <property type="match status" value="1"/>
</dbReference>
<dbReference type="EMBL" id="QGLF01000001">
    <property type="protein sequence ID" value="PWR24113.1"/>
    <property type="molecule type" value="Genomic_DNA"/>
</dbReference>
<dbReference type="PANTHER" id="PTHR43694:SF1">
    <property type="entry name" value="RIBONUCLEASE J"/>
    <property type="match status" value="1"/>
</dbReference>
<accession>A0A317EFE6</accession>
<dbReference type="Pfam" id="PF22505">
    <property type="entry name" value="RNase_J_b_CASP"/>
    <property type="match status" value="1"/>
</dbReference>
<comment type="caution">
    <text evidence="8">The sequence shown here is derived from an EMBL/GenBank/DDBJ whole genome shotgun (WGS) entry which is preliminary data.</text>
</comment>
<evidence type="ECO:0000313" key="9">
    <source>
        <dbReference type="Proteomes" id="UP000246077"/>
    </source>
</evidence>
<dbReference type="GO" id="GO:0003723">
    <property type="term" value="F:RNA binding"/>
    <property type="evidence" value="ECO:0007669"/>
    <property type="project" value="UniProtKB-KW"/>
</dbReference>
<dbReference type="GO" id="GO:0004527">
    <property type="term" value="F:exonuclease activity"/>
    <property type="evidence" value="ECO:0007669"/>
    <property type="project" value="UniProtKB-KW"/>
</dbReference>
<keyword evidence="3 8" id="KW-0378">Hydrolase</keyword>
<reference evidence="9" key="1">
    <citation type="submission" date="2018-05" db="EMBL/GenBank/DDBJ databases">
        <title>Zavarzinia sp. HR-AS.</title>
        <authorList>
            <person name="Lee Y."/>
            <person name="Jeon C.O."/>
        </authorList>
    </citation>
    <scope>NUCLEOTIDE SEQUENCE [LARGE SCALE GENOMIC DNA]</scope>
    <source>
        <strain evidence="9">DSM 1231</strain>
    </source>
</reference>
<dbReference type="InterPro" id="IPR042173">
    <property type="entry name" value="RNase_J_2"/>
</dbReference>
<evidence type="ECO:0000256" key="3">
    <source>
        <dbReference type="ARBA" id="ARBA00022801"/>
    </source>
</evidence>
<evidence type="ECO:0000259" key="7">
    <source>
        <dbReference type="SMART" id="SM00849"/>
    </source>
</evidence>